<name>A0A0F8Z372_9ZZZZ</name>
<reference evidence="1" key="1">
    <citation type="journal article" date="2015" name="Nature">
        <title>Complex archaea that bridge the gap between prokaryotes and eukaryotes.</title>
        <authorList>
            <person name="Spang A."/>
            <person name="Saw J.H."/>
            <person name="Jorgensen S.L."/>
            <person name="Zaremba-Niedzwiedzka K."/>
            <person name="Martijn J."/>
            <person name="Lind A.E."/>
            <person name="van Eijk R."/>
            <person name="Schleper C."/>
            <person name="Guy L."/>
            <person name="Ettema T.J."/>
        </authorList>
    </citation>
    <scope>NUCLEOTIDE SEQUENCE</scope>
</reference>
<dbReference type="EMBL" id="LAZR01065953">
    <property type="protein sequence ID" value="KKK54521.1"/>
    <property type="molecule type" value="Genomic_DNA"/>
</dbReference>
<accession>A0A0F8Z372</accession>
<sequence length="89" mass="9994">MTMSNAPPAPSLEYPAEVLAQHIMDDDKIGAICKKVAQDRSGTRFWTPEQWEQNENTAQYDLYWAVYTETQVKIVTIALGKIANITYGG</sequence>
<protein>
    <submittedName>
        <fullName evidence="1">Uncharacterized protein</fullName>
    </submittedName>
</protein>
<comment type="caution">
    <text evidence="1">The sequence shown here is derived from an EMBL/GenBank/DDBJ whole genome shotgun (WGS) entry which is preliminary data.</text>
</comment>
<organism evidence="1">
    <name type="scientific">marine sediment metagenome</name>
    <dbReference type="NCBI Taxonomy" id="412755"/>
    <lineage>
        <taxon>unclassified sequences</taxon>
        <taxon>metagenomes</taxon>
        <taxon>ecological metagenomes</taxon>
    </lineage>
</organism>
<dbReference type="AlphaFoldDB" id="A0A0F8Z372"/>
<evidence type="ECO:0000313" key="1">
    <source>
        <dbReference type="EMBL" id="KKK54521.1"/>
    </source>
</evidence>
<proteinExistence type="predicted"/>
<gene>
    <name evidence="1" type="ORF">LCGC14_3083880</name>
</gene>